<dbReference type="InterPro" id="IPR036318">
    <property type="entry name" value="FAD-bd_PCMH-like_sf"/>
</dbReference>
<organism evidence="8">
    <name type="scientific">Attheya septentrionalis</name>
    <dbReference type="NCBI Taxonomy" id="420275"/>
    <lineage>
        <taxon>Eukaryota</taxon>
        <taxon>Sar</taxon>
        <taxon>Stramenopiles</taxon>
        <taxon>Ochrophyta</taxon>
        <taxon>Bacillariophyta</taxon>
        <taxon>Coscinodiscophyceae</taxon>
        <taxon>Chaetocerotophycidae</taxon>
        <taxon>Chaetocerotales</taxon>
        <taxon>Attheyaceae</taxon>
        <taxon>Attheya</taxon>
    </lineage>
</organism>
<dbReference type="InterPro" id="IPR050416">
    <property type="entry name" value="FAD-linked_Oxidoreductase"/>
</dbReference>
<dbReference type="Pfam" id="PF01565">
    <property type="entry name" value="FAD_binding_4"/>
    <property type="match status" value="1"/>
</dbReference>
<dbReference type="PANTHER" id="PTHR42973">
    <property type="entry name" value="BINDING OXIDOREDUCTASE, PUTATIVE (AFU_ORTHOLOGUE AFUA_1G17690)-RELATED"/>
    <property type="match status" value="1"/>
</dbReference>
<keyword evidence="5" id="KW-0560">Oxidoreductase</keyword>
<dbReference type="Gene3D" id="3.30.43.10">
    <property type="entry name" value="Uridine Diphospho-n-acetylenolpyruvylglucosamine Reductase, domain 2"/>
    <property type="match status" value="1"/>
</dbReference>
<dbReference type="InterPro" id="IPR006094">
    <property type="entry name" value="Oxid_FAD_bind_N"/>
</dbReference>
<evidence type="ECO:0000313" key="8">
    <source>
        <dbReference type="EMBL" id="CAD9826836.1"/>
    </source>
</evidence>
<comment type="cofactor">
    <cofactor evidence="1">
        <name>FAD</name>
        <dbReference type="ChEBI" id="CHEBI:57692"/>
    </cofactor>
</comment>
<dbReference type="GO" id="GO:0071949">
    <property type="term" value="F:FAD binding"/>
    <property type="evidence" value="ECO:0007669"/>
    <property type="project" value="InterPro"/>
</dbReference>
<dbReference type="PANTHER" id="PTHR42973:SF39">
    <property type="entry name" value="FAD-BINDING PCMH-TYPE DOMAIN-CONTAINING PROTEIN"/>
    <property type="match status" value="1"/>
</dbReference>
<evidence type="ECO:0000259" key="6">
    <source>
        <dbReference type="PROSITE" id="PS51387"/>
    </source>
</evidence>
<dbReference type="Pfam" id="PF08031">
    <property type="entry name" value="BBE"/>
    <property type="match status" value="1"/>
</dbReference>
<accession>A0A6T7KID5</accession>
<dbReference type="PROSITE" id="PS51387">
    <property type="entry name" value="FAD_PCMH"/>
    <property type="match status" value="1"/>
</dbReference>
<evidence type="ECO:0000256" key="2">
    <source>
        <dbReference type="ARBA" id="ARBA00005466"/>
    </source>
</evidence>
<dbReference type="AlphaFoldDB" id="A0A6T7KID5"/>
<dbReference type="SUPFAM" id="SSF56176">
    <property type="entry name" value="FAD-binding/transporter-associated domain-like"/>
    <property type="match status" value="1"/>
</dbReference>
<dbReference type="InterPro" id="IPR012951">
    <property type="entry name" value="BBE"/>
</dbReference>
<comment type="similarity">
    <text evidence="2">Belongs to the oxygen-dependent FAD-linked oxidoreductase family.</text>
</comment>
<protein>
    <recommendedName>
        <fullName evidence="6">FAD-binding PCMH-type domain-containing protein</fullName>
    </recommendedName>
</protein>
<dbReference type="GO" id="GO:0016491">
    <property type="term" value="F:oxidoreductase activity"/>
    <property type="evidence" value="ECO:0007669"/>
    <property type="project" value="UniProtKB-KW"/>
</dbReference>
<evidence type="ECO:0000256" key="1">
    <source>
        <dbReference type="ARBA" id="ARBA00001974"/>
    </source>
</evidence>
<feature type="domain" description="FAD-binding PCMH-type" evidence="6">
    <location>
        <begin position="34"/>
        <end position="200"/>
    </location>
</feature>
<evidence type="ECO:0000256" key="5">
    <source>
        <dbReference type="ARBA" id="ARBA00023002"/>
    </source>
</evidence>
<name>A0A6T7KID5_9STRA</name>
<dbReference type="InterPro" id="IPR016169">
    <property type="entry name" value="FAD-bd_PCMH_sub2"/>
</dbReference>
<reference evidence="8" key="1">
    <citation type="submission" date="2021-01" db="EMBL/GenBank/DDBJ databases">
        <authorList>
            <person name="Corre E."/>
            <person name="Pelletier E."/>
            <person name="Niang G."/>
            <person name="Scheremetjew M."/>
            <person name="Finn R."/>
            <person name="Kale V."/>
            <person name="Holt S."/>
            <person name="Cochrane G."/>
            <person name="Meng A."/>
            <person name="Brown T."/>
            <person name="Cohen L."/>
        </authorList>
    </citation>
    <scope>NUCLEOTIDE SEQUENCE</scope>
    <source>
        <strain evidence="8">CCMP2084</strain>
    </source>
</reference>
<sequence length="455" mass="50183">MDAELATIVKVVTPAQIPYDEWDERSSRWNLFSETETNVRIIAVPSSQVDVVGIVRWAAKHQQTDIGVRAGGHGFFSSAAVVVDMRQGFDYATVNQDTGVATIGMGQTLAALDERTHPWHMPVGVVSHTGCGLLLTGGVGYLCKSHGTSADNIIEVTIVTSDGRVHVCSKDKEPDLFFAVRGAAPNLGIVTEVKAQCYKVPDAMCTLRAWPSSLENVQRLIDWADQEAVLNDPNMTAYVALMASPDKQALCSIHVVCVGVESNENDQKYKDLIGQLDNTGDIVLLPTSRVPFSTPQTMFDAGMSKQFWYVSQAYFPGNKTLTPASLKDCVDAYSKVPLADTNAMVIWEQRGSDTTSAYHQFPSDSCAQPRHGQRWECYVFYGTADKDNAETCRTQGRAMKETILKHAQPGGRSHLTKDEPSRIEFYYGDNSERLREVVAKYDPLRIFATCNGMKF</sequence>
<dbReference type="InterPro" id="IPR016166">
    <property type="entry name" value="FAD-bd_PCMH"/>
</dbReference>
<dbReference type="InterPro" id="IPR016167">
    <property type="entry name" value="FAD-bd_PCMH_sub1"/>
</dbReference>
<evidence type="ECO:0000256" key="4">
    <source>
        <dbReference type="ARBA" id="ARBA00022827"/>
    </source>
</evidence>
<dbReference type="EMBL" id="HBHQ01027571">
    <property type="protein sequence ID" value="CAD9826835.1"/>
    <property type="molecule type" value="Transcribed_RNA"/>
</dbReference>
<evidence type="ECO:0000313" key="7">
    <source>
        <dbReference type="EMBL" id="CAD9826835.1"/>
    </source>
</evidence>
<dbReference type="Gene3D" id="3.30.465.10">
    <property type="match status" value="1"/>
</dbReference>
<keyword evidence="3" id="KW-0285">Flavoprotein</keyword>
<keyword evidence="4" id="KW-0274">FAD</keyword>
<gene>
    <name evidence="7" type="ORF">ASEP1449_LOCUS18669</name>
    <name evidence="8" type="ORF">ASEP1449_LOCUS18670</name>
</gene>
<evidence type="ECO:0000256" key="3">
    <source>
        <dbReference type="ARBA" id="ARBA00022630"/>
    </source>
</evidence>
<dbReference type="Gene3D" id="3.40.462.20">
    <property type="match status" value="1"/>
</dbReference>
<dbReference type="EMBL" id="HBHQ01027572">
    <property type="protein sequence ID" value="CAD9826836.1"/>
    <property type="molecule type" value="Transcribed_RNA"/>
</dbReference>
<proteinExistence type="inferred from homology"/>